<sequence>MFWVILVLFPLAIATGTDNPCEVDGISHAHGATFTRTASGPCIIYRCDNGGYAPISIKCVSGGQCFDVGANKTTGCITQTCEQRNGSIGFYITKDGCLNGNDCLDVGESVVENCNSKTCVKTDTSYSLETIYSCKDNGNVCRPLGYVQESYGGCVKQTCESRSGNIGLHITQMECPYNGNCLAINATDKQGCLTRKCVHNADGSFGVVIDSFECLDGNVCRPIGYVRSSNNGCFEDTCQQNGTSYGFSSSKRECSYNNACVPVGESREEGCITRTCVLENNAYGMSITRNDCSTGNGSDASNAACTIGTEQLSDSGCIKYRCENRTEGISFYIIQTECSYDNACVPVGESREDSCITKTCTLGNNTIGMITTRNECSYNNACVPVGESREEGCITRTCVLESNLIGMSITRNDCFTGNDSDVSNGTCTIGTEQLSDSGCIRYRCENRPEGITFYAIQTDCSLNGQCIPVNGSATQNCTTYQCQKNGNTLSLNAVQVQCQFGGECVPVNATRTQSCITRQCQLRGNSIGMAITQIQCRDSNNICHDLGHQITQGCFEHTCESRAAGIGYYLTKEGCIDGTVCRDYGYSRTNPPGSCFKQTCEKRPAGVGFFNQEPECKDSDGTCKPLNTTKTYANGCIVKTCITTNLGTGFQTTTEGCDNGGVCISLNEYAPVSDCTTKQCQKQSNGAIGLVVTDLKCTDNVGNCHIPGGATFSYAFDDGTVSDNCSCTANIADITRKYTCV</sequence>
<evidence type="ECO:0000313" key="3">
    <source>
        <dbReference type="Proteomes" id="UP001347796"/>
    </source>
</evidence>
<accession>A0AAN8P624</accession>
<dbReference type="Proteomes" id="UP001347796">
    <property type="component" value="Unassembled WGS sequence"/>
</dbReference>
<name>A0AAN8P624_PATCE</name>
<feature type="chain" id="PRO_5042854539" evidence="1">
    <location>
        <begin position="17"/>
        <end position="741"/>
    </location>
</feature>
<keyword evidence="1" id="KW-0732">Signal</keyword>
<proteinExistence type="predicted"/>
<feature type="signal peptide" evidence="1">
    <location>
        <begin position="1"/>
        <end position="16"/>
    </location>
</feature>
<dbReference type="AlphaFoldDB" id="A0AAN8P624"/>
<organism evidence="2 3">
    <name type="scientific">Patella caerulea</name>
    <name type="common">Rayed Mediterranean limpet</name>
    <dbReference type="NCBI Taxonomy" id="87958"/>
    <lineage>
        <taxon>Eukaryota</taxon>
        <taxon>Metazoa</taxon>
        <taxon>Spiralia</taxon>
        <taxon>Lophotrochozoa</taxon>
        <taxon>Mollusca</taxon>
        <taxon>Gastropoda</taxon>
        <taxon>Patellogastropoda</taxon>
        <taxon>Patelloidea</taxon>
        <taxon>Patellidae</taxon>
        <taxon>Patella</taxon>
    </lineage>
</organism>
<dbReference type="EMBL" id="JAZGQO010000014">
    <property type="protein sequence ID" value="KAK6171312.1"/>
    <property type="molecule type" value="Genomic_DNA"/>
</dbReference>
<keyword evidence="3" id="KW-1185">Reference proteome</keyword>
<reference evidence="2 3" key="1">
    <citation type="submission" date="2024-01" db="EMBL/GenBank/DDBJ databases">
        <title>The genome of the rayed Mediterranean limpet Patella caerulea (Linnaeus, 1758).</title>
        <authorList>
            <person name="Anh-Thu Weber A."/>
            <person name="Halstead-Nussloch G."/>
        </authorList>
    </citation>
    <scope>NUCLEOTIDE SEQUENCE [LARGE SCALE GENOMIC DNA]</scope>
    <source>
        <strain evidence="2">AATW-2023a</strain>
        <tissue evidence="2">Whole specimen</tissue>
    </source>
</reference>
<comment type="caution">
    <text evidence="2">The sequence shown here is derived from an EMBL/GenBank/DDBJ whole genome shotgun (WGS) entry which is preliminary data.</text>
</comment>
<gene>
    <name evidence="2" type="ORF">SNE40_019529</name>
</gene>
<protein>
    <submittedName>
        <fullName evidence="2">Uncharacterized protein</fullName>
    </submittedName>
</protein>
<evidence type="ECO:0000256" key="1">
    <source>
        <dbReference type="SAM" id="SignalP"/>
    </source>
</evidence>
<evidence type="ECO:0000313" key="2">
    <source>
        <dbReference type="EMBL" id="KAK6171312.1"/>
    </source>
</evidence>